<evidence type="ECO:0000256" key="5">
    <source>
        <dbReference type="ARBA" id="ARBA00024195"/>
    </source>
</evidence>
<evidence type="ECO:0000256" key="6">
    <source>
        <dbReference type="SAM" id="SignalP"/>
    </source>
</evidence>
<evidence type="ECO:0000256" key="4">
    <source>
        <dbReference type="ARBA" id="ARBA00023157"/>
    </source>
</evidence>
<dbReference type="FunFam" id="2.40.10.10:FF:000034">
    <property type="entry name" value="Eupolytin"/>
    <property type="match status" value="1"/>
</dbReference>
<keyword evidence="1" id="KW-0645">Protease</keyword>
<comment type="similarity">
    <text evidence="5">Belongs to the peptidase S1 family. CLIP subfamily.</text>
</comment>
<reference evidence="8" key="2">
    <citation type="submission" date="2020-05" db="UniProtKB">
        <authorList>
            <consortium name="EnsemblMetazoa"/>
        </authorList>
    </citation>
    <scope>IDENTIFICATION</scope>
    <source>
        <strain evidence="8">MINIMUS1</strain>
    </source>
</reference>
<reference evidence="9" key="1">
    <citation type="submission" date="2013-03" db="EMBL/GenBank/DDBJ databases">
        <title>The Genome Sequence of Anopheles minimus MINIMUS1.</title>
        <authorList>
            <consortium name="The Broad Institute Genomics Platform"/>
            <person name="Neafsey D.E."/>
            <person name="Walton C."/>
            <person name="Walker B."/>
            <person name="Young S.K."/>
            <person name="Zeng Q."/>
            <person name="Gargeya S."/>
            <person name="Fitzgerald M."/>
            <person name="Haas B."/>
            <person name="Abouelleil A."/>
            <person name="Allen A.W."/>
            <person name="Alvarado L."/>
            <person name="Arachchi H.M."/>
            <person name="Berlin A.M."/>
            <person name="Chapman S.B."/>
            <person name="Gainer-Dewar J."/>
            <person name="Goldberg J."/>
            <person name="Griggs A."/>
            <person name="Gujja S."/>
            <person name="Hansen M."/>
            <person name="Howarth C."/>
            <person name="Imamovic A."/>
            <person name="Ireland A."/>
            <person name="Larimer J."/>
            <person name="McCowan C."/>
            <person name="Murphy C."/>
            <person name="Pearson M."/>
            <person name="Poon T.W."/>
            <person name="Priest M."/>
            <person name="Roberts A."/>
            <person name="Saif S."/>
            <person name="Shea T."/>
            <person name="Sisk P."/>
            <person name="Sykes S."/>
            <person name="Wortman J."/>
            <person name="Nusbaum C."/>
            <person name="Birren B."/>
        </authorList>
    </citation>
    <scope>NUCLEOTIDE SEQUENCE [LARGE SCALE GENOMIC DNA]</scope>
    <source>
        <strain evidence="9">MINIMUS1</strain>
    </source>
</reference>
<feature type="signal peptide" evidence="6">
    <location>
        <begin position="1"/>
        <end position="20"/>
    </location>
</feature>
<protein>
    <recommendedName>
        <fullName evidence="7">Peptidase S1 domain-containing protein</fullName>
    </recommendedName>
</protein>
<name>A0A182W297_9DIPT</name>
<dbReference type="AlphaFoldDB" id="A0A182W297"/>
<dbReference type="Pfam" id="PF00089">
    <property type="entry name" value="Trypsin"/>
    <property type="match status" value="1"/>
</dbReference>
<keyword evidence="6" id="KW-0732">Signal</keyword>
<dbReference type="InterPro" id="IPR001314">
    <property type="entry name" value="Peptidase_S1A"/>
</dbReference>
<dbReference type="InterPro" id="IPR050430">
    <property type="entry name" value="Peptidase_S1"/>
</dbReference>
<accession>A0A182W297</accession>
<dbReference type="PANTHER" id="PTHR24276:SF96">
    <property type="entry name" value="PEPTIDASE S1 DOMAIN-CONTAINING PROTEIN"/>
    <property type="match status" value="1"/>
</dbReference>
<dbReference type="STRING" id="112268.A0A182W297"/>
<dbReference type="PRINTS" id="PR00722">
    <property type="entry name" value="CHYMOTRYPSIN"/>
</dbReference>
<keyword evidence="3" id="KW-0720">Serine protease</keyword>
<keyword evidence="4" id="KW-1015">Disulfide bond</keyword>
<dbReference type="GO" id="GO:0004252">
    <property type="term" value="F:serine-type endopeptidase activity"/>
    <property type="evidence" value="ECO:0007669"/>
    <property type="project" value="InterPro"/>
</dbReference>
<dbReference type="InterPro" id="IPR009003">
    <property type="entry name" value="Peptidase_S1_PA"/>
</dbReference>
<dbReference type="PROSITE" id="PS50240">
    <property type="entry name" value="TRYPSIN_DOM"/>
    <property type="match status" value="1"/>
</dbReference>
<dbReference type="InterPro" id="IPR043504">
    <property type="entry name" value="Peptidase_S1_PA_chymotrypsin"/>
</dbReference>
<dbReference type="Proteomes" id="UP000075920">
    <property type="component" value="Unassembled WGS sequence"/>
</dbReference>
<dbReference type="InterPro" id="IPR001254">
    <property type="entry name" value="Trypsin_dom"/>
</dbReference>
<feature type="chain" id="PRO_5008140721" description="Peptidase S1 domain-containing protein" evidence="6">
    <location>
        <begin position="21"/>
        <end position="271"/>
    </location>
</feature>
<evidence type="ECO:0000256" key="3">
    <source>
        <dbReference type="ARBA" id="ARBA00022825"/>
    </source>
</evidence>
<dbReference type="CDD" id="cd00190">
    <property type="entry name" value="Tryp_SPc"/>
    <property type="match status" value="1"/>
</dbReference>
<evidence type="ECO:0000313" key="9">
    <source>
        <dbReference type="Proteomes" id="UP000075920"/>
    </source>
</evidence>
<dbReference type="VEuPathDB" id="VectorBase:AMIN004457"/>
<dbReference type="EnsemblMetazoa" id="AMIN004457-RA">
    <property type="protein sequence ID" value="AMIN004457-PA"/>
    <property type="gene ID" value="AMIN004457"/>
</dbReference>
<evidence type="ECO:0000313" key="8">
    <source>
        <dbReference type="EnsemblMetazoa" id="AMIN004457-PA"/>
    </source>
</evidence>
<evidence type="ECO:0000256" key="2">
    <source>
        <dbReference type="ARBA" id="ARBA00022801"/>
    </source>
</evidence>
<dbReference type="PANTHER" id="PTHR24276">
    <property type="entry name" value="POLYSERASE-RELATED"/>
    <property type="match status" value="1"/>
</dbReference>
<evidence type="ECO:0000256" key="1">
    <source>
        <dbReference type="ARBA" id="ARBA00022670"/>
    </source>
</evidence>
<keyword evidence="9" id="KW-1185">Reference proteome</keyword>
<dbReference type="GO" id="GO:0006508">
    <property type="term" value="P:proteolysis"/>
    <property type="evidence" value="ECO:0007669"/>
    <property type="project" value="UniProtKB-KW"/>
</dbReference>
<proteinExistence type="inferred from homology"/>
<evidence type="ECO:0000259" key="7">
    <source>
        <dbReference type="PROSITE" id="PS50240"/>
    </source>
</evidence>
<keyword evidence="2" id="KW-0378">Hydrolase</keyword>
<organism evidence="8 9">
    <name type="scientific">Anopheles minimus</name>
    <dbReference type="NCBI Taxonomy" id="112268"/>
    <lineage>
        <taxon>Eukaryota</taxon>
        <taxon>Metazoa</taxon>
        <taxon>Ecdysozoa</taxon>
        <taxon>Arthropoda</taxon>
        <taxon>Hexapoda</taxon>
        <taxon>Insecta</taxon>
        <taxon>Pterygota</taxon>
        <taxon>Neoptera</taxon>
        <taxon>Endopterygota</taxon>
        <taxon>Diptera</taxon>
        <taxon>Nematocera</taxon>
        <taxon>Culicoidea</taxon>
        <taxon>Culicidae</taxon>
        <taxon>Anophelinae</taxon>
        <taxon>Anopheles</taxon>
    </lineage>
</organism>
<feature type="domain" description="Peptidase S1" evidence="7">
    <location>
        <begin position="37"/>
        <end position="270"/>
    </location>
</feature>
<dbReference type="Gene3D" id="2.40.10.10">
    <property type="entry name" value="Trypsin-like serine proteases"/>
    <property type="match status" value="1"/>
</dbReference>
<sequence>MKQAIGLVLLVVFCSNAALADDNDKTQADGVSQSGRIVNGVEVAIKPYQFAVNLYIAKTFTCDGVIISDTHVLTAALCVYAERKRPARVLLYGGSSSPGPKNEISKVVKPIKVTKITIHPDYKDEKDFDFDLAILTVRKGDIKRTVNTTPIPLQESELKVGTGCYVVGWGRSSKDGEDPSTNLRYGELDVMSEPSCTRAWRAIFTSNMICAKSNNKVDTCYGDGGSPFVCDGRLSGIVAFINGECNGALPVVFSKIVAPRNRDFIRTVTKI</sequence>
<dbReference type="SMART" id="SM00020">
    <property type="entry name" value="Tryp_SPc"/>
    <property type="match status" value="1"/>
</dbReference>
<dbReference type="SUPFAM" id="SSF50494">
    <property type="entry name" value="Trypsin-like serine proteases"/>
    <property type="match status" value="1"/>
</dbReference>